<name>A0A3B6VJC2_BRAPL</name>
<evidence type="ECO:0008006" key="4">
    <source>
        <dbReference type="Google" id="ProtNLM"/>
    </source>
</evidence>
<protein>
    <recommendedName>
        <fullName evidence="4">Serpentine_recp domain containing protein</fullName>
    </recommendedName>
</protein>
<evidence type="ECO:0000313" key="3">
    <source>
        <dbReference type="Proteomes" id="UP000010793"/>
    </source>
</evidence>
<sequence>MKKLVLYILIFISLFTKSAFTEFEASIYVPIGITSTFPNIVDPKWNFVRNIYIDTTKQDMSFNIGVTGNFGYRFDMNENNAISILTEIGYSRLDFASTFKAKTDNNNENNKIYDASQNLVFHTLNIGLMPKYAVNLTSLIKDFNSNYDGKMELNIGIGFGMKIALAGEYYNTMNNDADENYKSHLVEKYSFKDIKRKFDYPFIPYIKLQIDDYFYFNEKVAFLFGISLIYNFDIFYDIANMSYEDYQKIYEGYPSIGGGAIAYYDNYNIKKYGFSSFEIAFNLGIKFGN</sequence>
<feature type="chain" id="PRO_5017391200" description="Serpentine_recp domain containing protein" evidence="1">
    <location>
        <begin position="22"/>
        <end position="289"/>
    </location>
</feature>
<reference evidence="2 3" key="1">
    <citation type="journal article" date="2013" name="Genome Announc.">
        <title>Complete Genome Sequence of the Porcine Strain Brachyspira pilosicoli P43/6/78(T.).</title>
        <authorList>
            <person name="Lin C."/>
            <person name="den Bakker H.C."/>
            <person name="Suzuki H."/>
            <person name="Lefebure T."/>
            <person name="Ponnala L."/>
            <person name="Sun Q."/>
            <person name="Stanhope M.J."/>
            <person name="Wiedmann M."/>
            <person name="Duhamel G.E."/>
        </authorList>
    </citation>
    <scope>NUCLEOTIDE SEQUENCE [LARGE SCALE GENOMIC DNA]</scope>
    <source>
        <strain evidence="2 3">P43/6/78</strain>
    </source>
</reference>
<keyword evidence="3" id="KW-1185">Reference proteome</keyword>
<evidence type="ECO:0000256" key="1">
    <source>
        <dbReference type="SAM" id="SignalP"/>
    </source>
</evidence>
<dbReference type="AlphaFoldDB" id="A0A3B6VJC2"/>
<dbReference type="Proteomes" id="UP000010793">
    <property type="component" value="Chromosome"/>
</dbReference>
<organism evidence="2 3">
    <name type="scientific">Brachyspira pilosicoli P43/6/78</name>
    <dbReference type="NCBI Taxonomy" id="1042417"/>
    <lineage>
        <taxon>Bacteria</taxon>
        <taxon>Pseudomonadati</taxon>
        <taxon>Spirochaetota</taxon>
        <taxon>Spirochaetia</taxon>
        <taxon>Brachyspirales</taxon>
        <taxon>Brachyspiraceae</taxon>
        <taxon>Brachyspira</taxon>
    </lineage>
</organism>
<keyword evidence="1" id="KW-0732">Signal</keyword>
<proteinExistence type="predicted"/>
<feature type="signal peptide" evidence="1">
    <location>
        <begin position="1"/>
        <end position="21"/>
    </location>
</feature>
<dbReference type="EMBL" id="CP002873">
    <property type="protein sequence ID" value="AGA66033.1"/>
    <property type="molecule type" value="Genomic_DNA"/>
</dbReference>
<dbReference type="RefSeq" id="WP_015274171.1">
    <property type="nucleotide sequence ID" value="NC_019908.1"/>
</dbReference>
<evidence type="ECO:0000313" key="2">
    <source>
        <dbReference type="EMBL" id="AGA66033.1"/>
    </source>
</evidence>
<dbReference type="KEGG" id="bpip:BPP43_03705"/>
<gene>
    <name evidence="2" type="ORF">BPP43_03705</name>
</gene>
<accession>A0A3B6VJC2</accession>